<gene>
    <name evidence="5" type="ORF">CT690_06450</name>
</gene>
<comment type="caution">
    <text evidence="5">The sequence shown here is derived from an EMBL/GenBank/DDBJ whole genome shotgun (WGS) entry which is preliminary data.</text>
</comment>
<keyword evidence="2" id="KW-0520">NAD</keyword>
<dbReference type="AlphaFoldDB" id="A0A318P3W0"/>
<dbReference type="Proteomes" id="UP000248196">
    <property type="component" value="Unassembled WGS sequence"/>
</dbReference>
<keyword evidence="1" id="KW-0560">Oxidoreductase</keyword>
<feature type="domain" description="Mannitol dehydrogenase C-terminal" evidence="4">
    <location>
        <begin position="284"/>
        <end position="475"/>
    </location>
</feature>
<dbReference type="NCBIfam" id="NF011611">
    <property type="entry name" value="PRK15037.1"/>
    <property type="match status" value="1"/>
</dbReference>
<dbReference type="PANTHER" id="PTHR43362">
    <property type="entry name" value="MANNITOL DEHYDROGENASE DSF1-RELATED"/>
    <property type="match status" value="1"/>
</dbReference>
<accession>A0A318P3W0</accession>
<dbReference type="Gene3D" id="3.40.50.720">
    <property type="entry name" value="NAD(P)-binding Rossmann-like Domain"/>
    <property type="match status" value="1"/>
</dbReference>
<dbReference type="SUPFAM" id="SSF48179">
    <property type="entry name" value="6-phosphogluconate dehydrogenase C-terminal domain-like"/>
    <property type="match status" value="1"/>
</dbReference>
<dbReference type="InterPro" id="IPR013118">
    <property type="entry name" value="Mannitol_DH_C"/>
</dbReference>
<dbReference type="InterPro" id="IPR023027">
    <property type="entry name" value="Mannitol_DH_CS"/>
</dbReference>
<evidence type="ECO:0000313" key="6">
    <source>
        <dbReference type="Proteomes" id="UP000248196"/>
    </source>
</evidence>
<dbReference type="Pfam" id="PF01232">
    <property type="entry name" value="Mannitol_dh"/>
    <property type="match status" value="1"/>
</dbReference>
<dbReference type="InterPro" id="IPR036291">
    <property type="entry name" value="NAD(P)-bd_dom_sf"/>
</dbReference>
<protein>
    <submittedName>
        <fullName evidence="5">Fructuronate reductase</fullName>
    </submittedName>
</protein>
<name>A0A318P3W0_SERPL</name>
<dbReference type="InterPro" id="IPR013131">
    <property type="entry name" value="Mannitol_DH_N"/>
</dbReference>
<evidence type="ECO:0000313" key="5">
    <source>
        <dbReference type="EMBL" id="PYD40911.1"/>
    </source>
</evidence>
<dbReference type="Gene3D" id="1.10.1040.10">
    <property type="entry name" value="N-(1-d-carboxylethyl)-l-norvaline Dehydrogenase, domain 2"/>
    <property type="match status" value="1"/>
</dbReference>
<dbReference type="RefSeq" id="WP_004947066.1">
    <property type="nucleotide sequence ID" value="NZ_CP185735.1"/>
</dbReference>
<reference evidence="5 6" key="1">
    <citation type="submission" date="2017-11" db="EMBL/GenBank/DDBJ databases">
        <title>Genome sequence of the oocydin A producing rhizobacterium Serratia plymuthica 4Rx5.</title>
        <authorList>
            <person name="Matilla M.A."/>
            <person name="Udaondo Z."/>
            <person name="Salmond G.P.C."/>
        </authorList>
    </citation>
    <scope>NUCLEOTIDE SEQUENCE [LARGE SCALE GENOMIC DNA]</scope>
    <source>
        <strain evidence="5 6">4Rx5</strain>
    </source>
</reference>
<dbReference type="PANTHER" id="PTHR43362:SF1">
    <property type="entry name" value="MANNITOL DEHYDROGENASE 2-RELATED"/>
    <property type="match status" value="1"/>
</dbReference>
<dbReference type="PROSITE" id="PS00974">
    <property type="entry name" value="MANNITOL_DHGENASE"/>
    <property type="match status" value="1"/>
</dbReference>
<proteinExistence type="predicted"/>
<dbReference type="SUPFAM" id="SSF51735">
    <property type="entry name" value="NAD(P)-binding Rossmann-fold domains"/>
    <property type="match status" value="1"/>
</dbReference>
<dbReference type="Pfam" id="PF08125">
    <property type="entry name" value="Mannitol_dh_C"/>
    <property type="match status" value="1"/>
</dbReference>
<dbReference type="EMBL" id="PESE01000001">
    <property type="protein sequence ID" value="PYD40911.1"/>
    <property type="molecule type" value="Genomic_DNA"/>
</dbReference>
<dbReference type="GO" id="GO:0019594">
    <property type="term" value="P:mannitol metabolic process"/>
    <property type="evidence" value="ECO:0007669"/>
    <property type="project" value="InterPro"/>
</dbReference>
<evidence type="ECO:0000259" key="3">
    <source>
        <dbReference type="Pfam" id="PF01232"/>
    </source>
</evidence>
<dbReference type="OrthoDB" id="271711at2"/>
<evidence type="ECO:0000256" key="1">
    <source>
        <dbReference type="ARBA" id="ARBA00023002"/>
    </source>
</evidence>
<dbReference type="PRINTS" id="PR00084">
    <property type="entry name" value="MTLDHDRGNASE"/>
</dbReference>
<feature type="domain" description="Mannitol dehydrogenase N-terminal" evidence="3">
    <location>
        <begin position="26"/>
        <end position="275"/>
    </location>
</feature>
<evidence type="ECO:0000259" key="4">
    <source>
        <dbReference type="Pfam" id="PF08125"/>
    </source>
</evidence>
<evidence type="ECO:0000256" key="2">
    <source>
        <dbReference type="ARBA" id="ARBA00023027"/>
    </source>
</evidence>
<sequence>MKTIANSPLPDAVQQPRYDRSALQSRMVHIGFGAFHRAHQALLTDRVLNRQGGDWGICEISLSGGVPLFQSLRLQEHLYSVLEKGATGNQAIVIGAVNESVHRKLEGIEAVLEKLAEPQVAIVSMTITEKGYCIEPGSGKLDLQHEAIRADLANPGQPATVPGILVEALRLRLERGLPAFTLLSCDNIPENGHVLRNAIIGLAQERDGMLAEWIARQVSFPSTMVDRIVPAATPETLADIAAALGGVHDECAIACEPFIQWVVEDNFVAGRPAWELAGAQLVDDVLPFEQMKLRMLNGSHSFLAYLGYLGGYQYINDCMADESYRRAAHHLMLAEQAPTLSVSGIDLAAYAAQLIERYSNPALQHRTWQIAMDGTQKLPQRMLDSVRWHLQHGGSYAGLALGVAAWMRYVSGVDDAGQPIDIRDPLLPALQQRVAATPDDEQRVKALLGLKSVFGEQLPAEGEFVAAVTRAYLSLRDRGARQTVKEWVATQLV</sequence>
<dbReference type="InterPro" id="IPR013328">
    <property type="entry name" value="6PGD_dom2"/>
</dbReference>
<dbReference type="GO" id="GO:0016616">
    <property type="term" value="F:oxidoreductase activity, acting on the CH-OH group of donors, NAD or NADP as acceptor"/>
    <property type="evidence" value="ECO:0007669"/>
    <property type="project" value="UniProtKB-ARBA"/>
</dbReference>
<dbReference type="InterPro" id="IPR000669">
    <property type="entry name" value="Mannitol_DH"/>
</dbReference>
<organism evidence="5 6">
    <name type="scientific">Serratia plymuthica</name>
    <dbReference type="NCBI Taxonomy" id="82996"/>
    <lineage>
        <taxon>Bacteria</taxon>
        <taxon>Pseudomonadati</taxon>
        <taxon>Pseudomonadota</taxon>
        <taxon>Gammaproteobacteria</taxon>
        <taxon>Enterobacterales</taxon>
        <taxon>Yersiniaceae</taxon>
        <taxon>Serratia</taxon>
    </lineage>
</organism>
<dbReference type="InterPro" id="IPR050988">
    <property type="entry name" value="Mannitol_DH/Oxidoreductase"/>
</dbReference>
<dbReference type="InterPro" id="IPR008927">
    <property type="entry name" value="6-PGluconate_DH-like_C_sf"/>
</dbReference>